<keyword evidence="3 6" id="KW-0812">Transmembrane</keyword>
<evidence type="ECO:0000313" key="8">
    <source>
        <dbReference type="Proteomes" id="UP000813385"/>
    </source>
</evidence>
<feature type="transmembrane region" description="Helical" evidence="6">
    <location>
        <begin position="174"/>
        <end position="196"/>
    </location>
</feature>
<comment type="caution">
    <text evidence="7">The sequence shown here is derived from an EMBL/GenBank/DDBJ whole genome shotgun (WGS) entry which is preliminary data.</text>
</comment>
<protein>
    <recommendedName>
        <fullName evidence="9">Mpv17/PMP22 family protein</fullName>
    </recommendedName>
</protein>
<feature type="transmembrane region" description="Helical" evidence="6">
    <location>
        <begin position="132"/>
        <end position="154"/>
    </location>
</feature>
<dbReference type="GO" id="GO:0005778">
    <property type="term" value="C:peroxisomal membrane"/>
    <property type="evidence" value="ECO:0007669"/>
    <property type="project" value="TreeGrafter"/>
</dbReference>
<evidence type="ECO:0000256" key="3">
    <source>
        <dbReference type="ARBA" id="ARBA00022692"/>
    </source>
</evidence>
<comment type="similarity">
    <text evidence="2 6">Belongs to the peroxisomal membrane protein PXMP2/4 family.</text>
</comment>
<sequence>MPTLLSVAIQNTFIKASANLTAQLAAQWHSDNPPPLDRQRILEFAAFGFVGALVGFKWHGFLEDTFPTREAGSGLPRIVIVSPVTHTHDKDIPLQPIKGNSNVPGAVADASSDLPVGGRAPPPGPGIRWRNVWAKLVADQTVGLSFMITIFLFITNVARQPSLGDVLAVIHAKLFGLVLAGWHIWPAVAIVNFLWVPVRWRVLVGSVVGFGWNIFLSIVSMKATAAAAVAAPGVGPPQAGGQPPHG</sequence>
<evidence type="ECO:0000256" key="5">
    <source>
        <dbReference type="ARBA" id="ARBA00023136"/>
    </source>
</evidence>
<keyword evidence="4 6" id="KW-1133">Transmembrane helix</keyword>
<gene>
    <name evidence="7" type="ORF">B0T11DRAFT_282396</name>
</gene>
<dbReference type="EMBL" id="JAGPXD010000003">
    <property type="protein sequence ID" value="KAH7363306.1"/>
    <property type="molecule type" value="Genomic_DNA"/>
</dbReference>
<keyword evidence="5 6" id="KW-0472">Membrane</keyword>
<dbReference type="Pfam" id="PF04117">
    <property type="entry name" value="Mpv17_PMP22"/>
    <property type="match status" value="1"/>
</dbReference>
<keyword evidence="8" id="KW-1185">Reference proteome</keyword>
<dbReference type="OrthoDB" id="10267969at2759"/>
<accession>A0A8K0TNB3</accession>
<organism evidence="7 8">
    <name type="scientific">Plectosphaerella cucumerina</name>
    <dbReference type="NCBI Taxonomy" id="40658"/>
    <lineage>
        <taxon>Eukaryota</taxon>
        <taxon>Fungi</taxon>
        <taxon>Dikarya</taxon>
        <taxon>Ascomycota</taxon>
        <taxon>Pezizomycotina</taxon>
        <taxon>Sordariomycetes</taxon>
        <taxon>Hypocreomycetidae</taxon>
        <taxon>Glomerellales</taxon>
        <taxon>Plectosphaerellaceae</taxon>
        <taxon>Plectosphaerella</taxon>
    </lineage>
</organism>
<evidence type="ECO:0000256" key="4">
    <source>
        <dbReference type="ARBA" id="ARBA00022989"/>
    </source>
</evidence>
<reference evidence="7" key="1">
    <citation type="journal article" date="2021" name="Nat. Commun.">
        <title>Genetic determinants of endophytism in the Arabidopsis root mycobiome.</title>
        <authorList>
            <person name="Mesny F."/>
            <person name="Miyauchi S."/>
            <person name="Thiergart T."/>
            <person name="Pickel B."/>
            <person name="Atanasova L."/>
            <person name="Karlsson M."/>
            <person name="Huettel B."/>
            <person name="Barry K.W."/>
            <person name="Haridas S."/>
            <person name="Chen C."/>
            <person name="Bauer D."/>
            <person name="Andreopoulos W."/>
            <person name="Pangilinan J."/>
            <person name="LaButti K."/>
            <person name="Riley R."/>
            <person name="Lipzen A."/>
            <person name="Clum A."/>
            <person name="Drula E."/>
            <person name="Henrissat B."/>
            <person name="Kohler A."/>
            <person name="Grigoriev I.V."/>
            <person name="Martin F.M."/>
            <person name="Hacquard S."/>
        </authorList>
    </citation>
    <scope>NUCLEOTIDE SEQUENCE</scope>
    <source>
        <strain evidence="7">MPI-CAGE-AT-0016</strain>
    </source>
</reference>
<evidence type="ECO:0000256" key="6">
    <source>
        <dbReference type="RuleBase" id="RU363053"/>
    </source>
</evidence>
<dbReference type="Proteomes" id="UP000813385">
    <property type="component" value="Unassembled WGS sequence"/>
</dbReference>
<evidence type="ECO:0000256" key="2">
    <source>
        <dbReference type="ARBA" id="ARBA00006824"/>
    </source>
</evidence>
<name>A0A8K0TNB3_9PEZI</name>
<evidence type="ECO:0000256" key="1">
    <source>
        <dbReference type="ARBA" id="ARBA00004141"/>
    </source>
</evidence>
<evidence type="ECO:0008006" key="9">
    <source>
        <dbReference type="Google" id="ProtNLM"/>
    </source>
</evidence>
<dbReference type="AlphaFoldDB" id="A0A8K0TNB3"/>
<dbReference type="PANTHER" id="PTHR11266">
    <property type="entry name" value="PEROXISOMAL MEMBRANE PROTEIN 2, PXMP2 MPV17"/>
    <property type="match status" value="1"/>
</dbReference>
<dbReference type="InterPro" id="IPR007248">
    <property type="entry name" value="Mpv17_PMP22"/>
</dbReference>
<evidence type="ECO:0000313" key="7">
    <source>
        <dbReference type="EMBL" id="KAH7363306.1"/>
    </source>
</evidence>
<dbReference type="PANTHER" id="PTHR11266:SF80">
    <property type="entry name" value="PEROXISOMAL MEMBRANE PROTEIN 2"/>
    <property type="match status" value="1"/>
</dbReference>
<comment type="subcellular location">
    <subcellularLocation>
        <location evidence="1">Membrane</location>
        <topology evidence="1">Multi-pass membrane protein</topology>
    </subcellularLocation>
</comment>
<proteinExistence type="inferred from homology"/>